<evidence type="ECO:0000256" key="1">
    <source>
        <dbReference type="SAM" id="Phobius"/>
    </source>
</evidence>
<sequence length="71" mass="8758">FFGRSRWGAKKYFLLGAQEDGDRNDVELFPMVFLLNANSHLWYILVCFSRYYFPILTYNHFWRCNEPLKWR</sequence>
<reference evidence="2" key="1">
    <citation type="submission" date="2021-06" db="EMBL/GenBank/DDBJ databases">
        <authorList>
            <person name="Hodson N. C."/>
            <person name="Mongue J. A."/>
            <person name="Jaron S. K."/>
        </authorList>
    </citation>
    <scope>NUCLEOTIDE SEQUENCE</scope>
</reference>
<feature type="non-terminal residue" evidence="2">
    <location>
        <position position="1"/>
    </location>
</feature>
<evidence type="ECO:0000313" key="2">
    <source>
        <dbReference type="EMBL" id="CAG7832707.1"/>
    </source>
</evidence>
<organism evidence="2 3">
    <name type="scientific">Allacma fusca</name>
    <dbReference type="NCBI Taxonomy" id="39272"/>
    <lineage>
        <taxon>Eukaryota</taxon>
        <taxon>Metazoa</taxon>
        <taxon>Ecdysozoa</taxon>
        <taxon>Arthropoda</taxon>
        <taxon>Hexapoda</taxon>
        <taxon>Collembola</taxon>
        <taxon>Symphypleona</taxon>
        <taxon>Sminthuridae</taxon>
        <taxon>Allacma</taxon>
    </lineage>
</organism>
<dbReference type="AlphaFoldDB" id="A0A8J2PY73"/>
<keyword evidence="3" id="KW-1185">Reference proteome</keyword>
<name>A0A8J2PY73_9HEXA</name>
<comment type="caution">
    <text evidence="2">The sequence shown here is derived from an EMBL/GenBank/DDBJ whole genome shotgun (WGS) entry which is preliminary data.</text>
</comment>
<dbReference type="Proteomes" id="UP000708208">
    <property type="component" value="Unassembled WGS sequence"/>
</dbReference>
<dbReference type="EMBL" id="CAJVCH010566515">
    <property type="protein sequence ID" value="CAG7832707.1"/>
    <property type="molecule type" value="Genomic_DNA"/>
</dbReference>
<keyword evidence="1" id="KW-1133">Transmembrane helix</keyword>
<protein>
    <submittedName>
        <fullName evidence="2">Uncharacterized protein</fullName>
    </submittedName>
</protein>
<keyword evidence="1" id="KW-0472">Membrane</keyword>
<feature type="transmembrane region" description="Helical" evidence="1">
    <location>
        <begin position="41"/>
        <end position="61"/>
    </location>
</feature>
<proteinExistence type="predicted"/>
<keyword evidence="1" id="KW-0812">Transmembrane</keyword>
<gene>
    <name evidence="2" type="ORF">AFUS01_LOCUS42380</name>
</gene>
<evidence type="ECO:0000313" key="3">
    <source>
        <dbReference type="Proteomes" id="UP000708208"/>
    </source>
</evidence>
<accession>A0A8J2PY73</accession>